<gene>
    <name evidence="3" type="ORF">TCAL_05034</name>
</gene>
<evidence type="ECO:0000313" key="4">
    <source>
        <dbReference type="Proteomes" id="UP000318571"/>
    </source>
</evidence>
<dbReference type="PANTHER" id="PTHR22774">
    <property type="entry name" value="CHOREIN N-TERMINAL DOMAIN-CONTAINING PROTEIN"/>
    <property type="match status" value="1"/>
</dbReference>
<comment type="caution">
    <text evidence="3">The sequence shown here is derived from an EMBL/GenBank/DDBJ whole genome shotgun (WGS) entry which is preliminary data.</text>
</comment>
<feature type="compositionally biased region" description="Polar residues" evidence="2">
    <location>
        <begin position="869"/>
        <end position="901"/>
    </location>
</feature>
<organism evidence="3 4">
    <name type="scientific">Tigriopus californicus</name>
    <name type="common">Marine copepod</name>
    <dbReference type="NCBI Taxonomy" id="6832"/>
    <lineage>
        <taxon>Eukaryota</taxon>
        <taxon>Metazoa</taxon>
        <taxon>Ecdysozoa</taxon>
        <taxon>Arthropoda</taxon>
        <taxon>Crustacea</taxon>
        <taxon>Multicrustacea</taxon>
        <taxon>Hexanauplia</taxon>
        <taxon>Copepoda</taxon>
        <taxon>Harpacticoida</taxon>
        <taxon>Harpacticidae</taxon>
        <taxon>Tigriopus</taxon>
    </lineage>
</organism>
<name>A0A553P7B1_TIGCA</name>
<dbReference type="PANTHER" id="PTHR22774:SF11">
    <property type="entry name" value="CHOREIN N-TERMINAL DOMAIN-CONTAINING PROTEIN"/>
    <property type="match status" value="1"/>
</dbReference>
<dbReference type="Pfam" id="PF24917">
    <property type="entry name" value="BLTP3A_B"/>
    <property type="match status" value="4"/>
</dbReference>
<feature type="region of interest" description="Disordered" evidence="2">
    <location>
        <begin position="379"/>
        <end position="418"/>
    </location>
</feature>
<feature type="coiled-coil region" evidence="1">
    <location>
        <begin position="1321"/>
        <end position="1368"/>
    </location>
</feature>
<dbReference type="EMBL" id="VCGU01000007">
    <property type="protein sequence ID" value="TRY73576.1"/>
    <property type="molecule type" value="Genomic_DNA"/>
</dbReference>
<evidence type="ECO:0000256" key="1">
    <source>
        <dbReference type="SAM" id="Coils"/>
    </source>
</evidence>
<dbReference type="OMA" id="STAEQCH"/>
<protein>
    <submittedName>
        <fullName evidence="3">Uncharacterized protein</fullName>
    </submittedName>
</protein>
<sequence length="1369" mass="151278">MANLIKNQILKHLSKFVKNLSPSQINISTMKGEGELTDLELNEEVLMELMELPSWLRLSSAKCNRVTIRIQWTKLKSVPIVLQLDEVRVEVETCENLRSVNPNAKSATAAGGGGHYGFVEKVVDGITVNVNSVILVMKSHVFEASFQMSRIELESKSPTWTKADLRMTRIKDTDKGEVLNFKELSWQTLRIEAKSTKTDDLTPLRLRCPRMSPYDILWGLTDDQLKAALHFADSLSGLLKRATAETQKVKGARKLQSLAEFQKSKETSSKKKNAQTCAAAKVFARYDVVETSYHFYSDRIELHLCDDPDGKGRSRHPNLSEGGAFQISLSKLQVDVYPYHLADSNRSAWIRYSESVHSTWLNNSIIAFQNSLLEALTSTSSSNAPGTGGSSSNKAPLSRSAPGSTANGDVRGSKGMSDKDSAIRETILSQYKKLLTTNLVLRLSNICMWKVSTTKAKSTSKEFISGDCERFSLPDDMPVFHFEYTQFYYPGDIDFPLPAPKFFAYINPIQISVDPITCLWLNAFALNLGQSVKKLADEKAEPPYLDVKIEAIMFRIIMDAADDAPEQKDRPKSLHLQVSRVLAANYRSLETGSKADLAETLETFQKSSLYYGTDFPNCPTDLPTVCDKLLNHATGQDSVSKGAQTFVDNRRDDIWRVMKKDLLWTEAKDVWYLHLDPVWADFHGTPSSGSRPVPLVDAFPITLWLYKKPDDEDDKAIRSDKSSNTNESPQADMYVIGSIKSLISVQLNHYQLLFLLRTVEMISEITMFLAQDVHDILGEEEGQDDGSVVLGITIPQVDLSLLMPSIHQSRDSIGGDYDSTVPDSTSVYSAGDLLKGAYNWPKTNPGEESDTDGTLQSQSDLLAEDQSEADSPTSFSNPPSFIDDQTTPSFPKVIQASTENITPTTSTPSTPRSKVKPKHLYGTMPSPNSLHIRSKSPSGKKHSLTSSISSMKASLDYRNTTPTDEESVSIRSDGSSESDNFVFVGQSETVNRENFDAALFNIHAPSKGGSPVEVAMEVTEEALSVRSAATSRSSSARQTPQPPSLDAVSTQSGRLNASESIIIKPQREGMISVATFHVGRLEIAHQSVSGVSAVKIQGASLSGEECPSIPWDEFQSKFTLRGKCWSESTRQPPSSWCFRLRFTTKAPMLEQVLQHGSQEMSLREKISRAAEAFIHLKAQNLPLQFYISTLSGLGDLFEDEIIPSPIPMKIQLDNIALHLIEDRPSPNITSPGSLPIDVAIPALTITRDKSGLFSIQPSESNVKSEDSVAKASIPEIIHPTSSSSMNHHLDLVRSGVASIETELQQRAALLAVDNSNLRSSLDIANVKIRDLSARLQDAEQNKALEAENEKLKETLKYLQKELVRAGKKV</sequence>
<keyword evidence="4" id="KW-1185">Reference proteome</keyword>
<feature type="compositionally biased region" description="Polar residues" evidence="2">
    <location>
        <begin position="969"/>
        <end position="979"/>
    </location>
</feature>
<feature type="compositionally biased region" description="Polar residues" evidence="2">
    <location>
        <begin position="944"/>
        <end position="962"/>
    </location>
</feature>
<dbReference type="InterPro" id="IPR026728">
    <property type="entry name" value="BLTP3A/B"/>
</dbReference>
<feature type="compositionally biased region" description="Low complexity" evidence="2">
    <location>
        <begin position="1026"/>
        <end position="1039"/>
    </location>
</feature>
<evidence type="ECO:0000256" key="2">
    <source>
        <dbReference type="SAM" id="MobiDB-lite"/>
    </source>
</evidence>
<feature type="region of interest" description="Disordered" evidence="2">
    <location>
        <begin position="1025"/>
        <end position="1052"/>
    </location>
</feature>
<evidence type="ECO:0000313" key="3">
    <source>
        <dbReference type="EMBL" id="TRY73576.1"/>
    </source>
</evidence>
<feature type="region of interest" description="Disordered" evidence="2">
    <location>
        <begin position="862"/>
        <end position="979"/>
    </location>
</feature>
<feature type="compositionally biased region" description="Low complexity" evidence="2">
    <location>
        <begin position="902"/>
        <end position="912"/>
    </location>
</feature>
<accession>A0A553P7B1</accession>
<feature type="compositionally biased region" description="Polar residues" evidence="2">
    <location>
        <begin position="390"/>
        <end position="407"/>
    </location>
</feature>
<proteinExistence type="predicted"/>
<keyword evidence="1" id="KW-0175">Coiled coil</keyword>
<dbReference type="Proteomes" id="UP000318571">
    <property type="component" value="Chromosome 3"/>
</dbReference>
<reference evidence="3 4" key="1">
    <citation type="journal article" date="2018" name="Nat. Ecol. Evol.">
        <title>Genomic signatures of mitonuclear coevolution across populations of Tigriopus californicus.</title>
        <authorList>
            <person name="Barreto F.S."/>
            <person name="Watson E.T."/>
            <person name="Lima T.G."/>
            <person name="Willett C.S."/>
            <person name="Edmands S."/>
            <person name="Li W."/>
            <person name="Burton R.S."/>
        </authorList>
    </citation>
    <scope>NUCLEOTIDE SEQUENCE [LARGE SCALE GENOMIC DNA]</scope>
    <source>
        <strain evidence="3 4">San Diego</strain>
    </source>
</reference>
<feature type="compositionally biased region" description="Basic residues" evidence="2">
    <location>
        <begin position="932"/>
        <end position="943"/>
    </location>
</feature>